<dbReference type="InterPro" id="IPR043504">
    <property type="entry name" value="Peptidase_S1_PA_chymotrypsin"/>
</dbReference>
<keyword evidence="3" id="KW-0732">Signal</keyword>
<dbReference type="EC" id="3.4.21.-" evidence="6"/>
<dbReference type="GO" id="GO:0005634">
    <property type="term" value="C:nucleus"/>
    <property type="evidence" value="ECO:0007669"/>
    <property type="project" value="TreeGrafter"/>
</dbReference>
<dbReference type="InterPro" id="IPR008256">
    <property type="entry name" value="Peptidase_S1B"/>
</dbReference>
<evidence type="ECO:0000256" key="1">
    <source>
        <dbReference type="ARBA" id="ARBA00008764"/>
    </source>
</evidence>
<dbReference type="AlphaFoldDB" id="A0A8C1XLZ3"/>
<evidence type="ECO:0000313" key="7">
    <source>
        <dbReference type="Ensembl" id="ENSCCRP00015084038.1"/>
    </source>
</evidence>
<evidence type="ECO:0000256" key="5">
    <source>
        <dbReference type="ARBA" id="ARBA00022825"/>
    </source>
</evidence>
<dbReference type="GO" id="GO:0006508">
    <property type="term" value="P:proteolysis"/>
    <property type="evidence" value="ECO:0007669"/>
    <property type="project" value="UniProtKB-KW"/>
</dbReference>
<proteinExistence type="inferred from homology"/>
<name>A0A8C1XLZ3_CYPCA</name>
<dbReference type="Pfam" id="PF13365">
    <property type="entry name" value="Trypsin_2"/>
    <property type="match status" value="1"/>
</dbReference>
<dbReference type="InterPro" id="IPR009003">
    <property type="entry name" value="Peptidase_S1_PA"/>
</dbReference>
<keyword evidence="2 6" id="KW-0645">Protease</keyword>
<dbReference type="PRINTS" id="PR00839">
    <property type="entry name" value="V8PROTEASE"/>
</dbReference>
<evidence type="ECO:0000256" key="2">
    <source>
        <dbReference type="ARBA" id="ARBA00022670"/>
    </source>
</evidence>
<dbReference type="PANTHER" id="PTHR14389:SF3">
    <property type="entry name" value="PROTEIN FAM111A-LIKE"/>
    <property type="match status" value="1"/>
</dbReference>
<dbReference type="GO" id="GO:0008236">
    <property type="term" value="F:serine-type peptidase activity"/>
    <property type="evidence" value="ECO:0007669"/>
    <property type="project" value="UniProtKB-KW"/>
</dbReference>
<evidence type="ECO:0000256" key="6">
    <source>
        <dbReference type="RuleBase" id="RU004296"/>
    </source>
</evidence>
<dbReference type="Proteomes" id="UP000694700">
    <property type="component" value="Unplaced"/>
</dbReference>
<accession>A0A8C1XLZ3</accession>
<sequence length="472" mass="54055">SNSNLKTFSVACKTSMTVLQALETSKMFWDEKNKNKHKEILIQRSKGILDIDFIQKDKNSSKNETTVDPSLLSNPETLVTIWVKKEGGLNVQYLLKSKALRKSVRYVCVFGFKGEKVKFALKRDGRFRDVIFKKHCGLLELVVLKYVTKAIVNSEEILGILRDQFPDLLKTLKKREKLKNKSEVKKFFREEYGKSVDNFLKVKKVKQLMKLSDSVCQIRKGGSPEGTGFLLFDRFILTNAHVIGLFTDHTKVNFAEFTAVFDYEDKDSEKRIQIKQLTDFCYGKYEHGRHLDYALLELNDSIEIAKYPQLLYSCSPNLPTNRRQICIVGHPGEGVKKMDPCIIIGTESRLDAAEKHKTEKAEFIHVMTEKSLEEKWDFHENQITYSSCFFHGSSGSPVFDADCNLIGIHTGGYVYEGQGKTTKSVMEYAYSIQPILNMIRAHAKMKDLKDLVKILEPYSDQSNASETPMEQN</sequence>
<dbReference type="GO" id="GO:0006260">
    <property type="term" value="P:DNA replication"/>
    <property type="evidence" value="ECO:0007669"/>
    <property type="project" value="TreeGrafter"/>
</dbReference>
<dbReference type="SUPFAM" id="SSF50494">
    <property type="entry name" value="Trypsin-like serine proteases"/>
    <property type="match status" value="1"/>
</dbReference>
<comment type="similarity">
    <text evidence="1 6">Belongs to the peptidase S1B family.</text>
</comment>
<dbReference type="Gene3D" id="2.40.10.10">
    <property type="entry name" value="Trypsin-like serine proteases"/>
    <property type="match status" value="2"/>
</dbReference>
<protein>
    <recommendedName>
        <fullName evidence="6">Serine protease</fullName>
        <ecNumber evidence="6">3.4.21.-</ecNumber>
    </recommendedName>
</protein>
<evidence type="ECO:0000256" key="3">
    <source>
        <dbReference type="ARBA" id="ARBA00022729"/>
    </source>
</evidence>
<keyword evidence="5 6" id="KW-0720">Serine protease</keyword>
<dbReference type="Ensembl" id="ENSCCRT00015086776.1">
    <property type="protein sequence ID" value="ENSCCRP00015084038.1"/>
    <property type="gene ID" value="ENSCCRG00015033926.1"/>
</dbReference>
<evidence type="ECO:0000313" key="8">
    <source>
        <dbReference type="Proteomes" id="UP000694700"/>
    </source>
</evidence>
<dbReference type="PANTHER" id="PTHR14389">
    <property type="entry name" value="SI:CH1073-475A24.1"/>
    <property type="match status" value="1"/>
</dbReference>
<reference evidence="7" key="1">
    <citation type="submission" date="2025-08" db="UniProtKB">
        <authorList>
            <consortium name="Ensembl"/>
        </authorList>
    </citation>
    <scope>IDENTIFICATION</scope>
</reference>
<organism evidence="7 8">
    <name type="scientific">Cyprinus carpio</name>
    <name type="common">Common carp</name>
    <dbReference type="NCBI Taxonomy" id="7962"/>
    <lineage>
        <taxon>Eukaryota</taxon>
        <taxon>Metazoa</taxon>
        <taxon>Chordata</taxon>
        <taxon>Craniata</taxon>
        <taxon>Vertebrata</taxon>
        <taxon>Euteleostomi</taxon>
        <taxon>Actinopterygii</taxon>
        <taxon>Neopterygii</taxon>
        <taxon>Teleostei</taxon>
        <taxon>Ostariophysi</taxon>
        <taxon>Cypriniformes</taxon>
        <taxon>Cyprinidae</taxon>
        <taxon>Cyprininae</taxon>
        <taxon>Cyprinus</taxon>
    </lineage>
</organism>
<evidence type="ECO:0000256" key="4">
    <source>
        <dbReference type="ARBA" id="ARBA00022801"/>
    </source>
</evidence>
<dbReference type="GO" id="GO:0000785">
    <property type="term" value="C:chromatin"/>
    <property type="evidence" value="ECO:0007669"/>
    <property type="project" value="TreeGrafter"/>
</dbReference>
<keyword evidence="4 6" id="KW-0378">Hydrolase</keyword>